<dbReference type="Pfam" id="PF13579">
    <property type="entry name" value="Glyco_trans_4_4"/>
    <property type="match status" value="1"/>
</dbReference>
<comment type="caution">
    <text evidence="5">The sequence shown here is derived from an EMBL/GenBank/DDBJ whole genome shotgun (WGS) entry which is preliminary data.</text>
</comment>
<feature type="compositionally biased region" description="Basic and acidic residues" evidence="3">
    <location>
        <begin position="1"/>
        <end position="15"/>
    </location>
</feature>
<organism evidence="5 6">
    <name type="scientific">Dietzia natronolimnaea</name>
    <dbReference type="NCBI Taxonomy" id="161920"/>
    <lineage>
        <taxon>Bacteria</taxon>
        <taxon>Bacillati</taxon>
        <taxon>Actinomycetota</taxon>
        <taxon>Actinomycetes</taxon>
        <taxon>Mycobacteriales</taxon>
        <taxon>Dietziaceae</taxon>
        <taxon>Dietzia</taxon>
    </lineage>
</organism>
<dbReference type="RefSeq" id="WP_095719444.1">
    <property type="nucleotide sequence ID" value="NZ_NTGA01000053.1"/>
</dbReference>
<dbReference type="PANTHER" id="PTHR46401:SF2">
    <property type="entry name" value="GLYCOSYLTRANSFERASE WBBK-RELATED"/>
    <property type="match status" value="1"/>
</dbReference>
<dbReference type="Pfam" id="PF13692">
    <property type="entry name" value="Glyco_trans_1_4"/>
    <property type="match status" value="1"/>
</dbReference>
<dbReference type="GO" id="GO:0016757">
    <property type="term" value="F:glycosyltransferase activity"/>
    <property type="evidence" value="ECO:0007669"/>
    <property type="project" value="UniProtKB-KW"/>
</dbReference>
<gene>
    <name evidence="5" type="ORF">CEY15_17250</name>
</gene>
<dbReference type="EMBL" id="NTGA01000053">
    <property type="protein sequence ID" value="PAY21752.1"/>
    <property type="molecule type" value="Genomic_DNA"/>
</dbReference>
<feature type="compositionally biased region" description="Basic residues" evidence="3">
    <location>
        <begin position="20"/>
        <end position="32"/>
    </location>
</feature>
<dbReference type="SUPFAM" id="SSF53756">
    <property type="entry name" value="UDP-Glycosyltransferase/glycogen phosphorylase"/>
    <property type="match status" value="1"/>
</dbReference>
<sequence length="471" mass="51641">MTLTSDKRVTLHSDAPRPSTRPRRKSKARAVKGLRDRPKPDRSFEAMRPEPRRRKSLANLKIGILSHWFDPEGGAAAGPGTIARALQARGHEIDVLTGYPIYPAGRVFDGYRIRPYMRETIRGVTVHRVPAYPSHDDNAARRMANYLTYGASSTIAAPVVLGKSDVVFVYSSPATAAIAAGPLRALRGIPYVMQIQDLWPDTVTSSGFVDGTASSRMEQVLHVFCNETYKRAAHIAVISAGMGDVLRSRGVPPEKISVIPNWAEESAFRPVPRDEVLAASLRINRKFTIMYAGNFGEMQNLDTLLDAASLLRHRRDIGFALVGAGVRGDRLTERVEKQELDNVIFVGSQPFERMAEILALADAQIVSLKDVPLYRITMPSKIQANMAAGQPIIAAVAGDAARVVEEAGCGWSVPPGDANALASAIAELADMNPLAREALGRKSREYYASNFSEKSVGDSLEDLLYQHRKRW</sequence>
<feature type="compositionally biased region" description="Basic and acidic residues" evidence="3">
    <location>
        <begin position="33"/>
        <end position="50"/>
    </location>
</feature>
<dbReference type="InterPro" id="IPR028098">
    <property type="entry name" value="Glyco_trans_4-like_N"/>
</dbReference>
<feature type="domain" description="Glycosyltransferase subfamily 4-like N-terminal" evidence="4">
    <location>
        <begin position="73"/>
        <end position="262"/>
    </location>
</feature>
<evidence type="ECO:0000313" key="6">
    <source>
        <dbReference type="Proteomes" id="UP000218810"/>
    </source>
</evidence>
<accession>A0A2A2WKN5</accession>
<dbReference type="AlphaFoldDB" id="A0A2A2WKN5"/>
<keyword evidence="1" id="KW-0328">Glycosyltransferase</keyword>
<dbReference type="CDD" id="cd03794">
    <property type="entry name" value="GT4_WbuB-like"/>
    <property type="match status" value="1"/>
</dbReference>
<evidence type="ECO:0000256" key="3">
    <source>
        <dbReference type="SAM" id="MobiDB-lite"/>
    </source>
</evidence>
<reference evidence="6" key="1">
    <citation type="submission" date="2017-09" db="EMBL/GenBank/DDBJ databases">
        <authorList>
            <person name="Zhang Y."/>
            <person name="Huang X."/>
            <person name="Liu J."/>
            <person name="Lu L."/>
            <person name="Peng K."/>
        </authorList>
    </citation>
    <scope>NUCLEOTIDE SEQUENCE [LARGE SCALE GENOMIC DNA]</scope>
    <source>
        <strain evidence="6">S-XJ-1</strain>
    </source>
</reference>
<proteinExistence type="predicted"/>
<name>A0A2A2WKN5_9ACTN</name>
<keyword evidence="6" id="KW-1185">Reference proteome</keyword>
<keyword evidence="2 5" id="KW-0808">Transferase</keyword>
<dbReference type="Gene3D" id="3.40.50.2000">
    <property type="entry name" value="Glycogen Phosphorylase B"/>
    <property type="match status" value="2"/>
</dbReference>
<protein>
    <submittedName>
        <fullName evidence="5">Glycosyltransferase WbuB</fullName>
    </submittedName>
</protein>
<evidence type="ECO:0000256" key="2">
    <source>
        <dbReference type="ARBA" id="ARBA00022679"/>
    </source>
</evidence>
<dbReference type="Proteomes" id="UP000218810">
    <property type="component" value="Unassembled WGS sequence"/>
</dbReference>
<dbReference type="PANTHER" id="PTHR46401">
    <property type="entry name" value="GLYCOSYLTRANSFERASE WBBK-RELATED"/>
    <property type="match status" value="1"/>
</dbReference>
<dbReference type="GO" id="GO:0009103">
    <property type="term" value="P:lipopolysaccharide biosynthetic process"/>
    <property type="evidence" value="ECO:0007669"/>
    <property type="project" value="TreeGrafter"/>
</dbReference>
<evidence type="ECO:0000259" key="4">
    <source>
        <dbReference type="Pfam" id="PF13579"/>
    </source>
</evidence>
<feature type="region of interest" description="Disordered" evidence="3">
    <location>
        <begin position="1"/>
        <end position="52"/>
    </location>
</feature>
<dbReference type="OrthoDB" id="3180470at2"/>
<evidence type="ECO:0000313" key="5">
    <source>
        <dbReference type="EMBL" id="PAY21752.1"/>
    </source>
</evidence>
<evidence type="ECO:0000256" key="1">
    <source>
        <dbReference type="ARBA" id="ARBA00022676"/>
    </source>
</evidence>